<gene>
    <name evidence="2" type="ORF">SAMN05660293_01665</name>
</gene>
<sequence>MKILLDESLPRKLRQDFGEEHEVWTVRDKGWLGKKNGELLRLMNEDKFEIFVTVDRNLTYQQNIERFPVTIFVLCAFNNRRDTLKLLVPKIFERIQQGNLQNLIEIH</sequence>
<evidence type="ECO:0000259" key="1">
    <source>
        <dbReference type="Pfam" id="PF18480"/>
    </source>
</evidence>
<dbReference type="OrthoDB" id="8085537at2"/>
<evidence type="ECO:0000313" key="3">
    <source>
        <dbReference type="Proteomes" id="UP000190897"/>
    </source>
</evidence>
<reference evidence="3" key="1">
    <citation type="submission" date="2017-02" db="EMBL/GenBank/DDBJ databases">
        <authorList>
            <person name="Varghese N."/>
            <person name="Submissions S."/>
        </authorList>
    </citation>
    <scope>NUCLEOTIDE SEQUENCE [LARGE SCALE GENOMIC DNA]</scope>
    <source>
        <strain evidence="3">DSM 22270</strain>
    </source>
</reference>
<dbReference type="STRING" id="651661.SAMN05660293_01665"/>
<name>A0A1T5DJ24_9BACT</name>
<accession>A0A1T5DJ24</accession>
<dbReference type="AlphaFoldDB" id="A0A1T5DJ24"/>
<proteinExistence type="predicted"/>
<dbReference type="EMBL" id="FUZA01000002">
    <property type="protein sequence ID" value="SKB71748.1"/>
    <property type="molecule type" value="Genomic_DNA"/>
</dbReference>
<dbReference type="RefSeq" id="WP_082214227.1">
    <property type="nucleotide sequence ID" value="NZ_FUZA01000002.1"/>
</dbReference>
<keyword evidence="3" id="KW-1185">Reference proteome</keyword>
<feature type="domain" description="DUF5615" evidence="1">
    <location>
        <begin position="1"/>
        <end position="102"/>
    </location>
</feature>
<evidence type="ECO:0000313" key="2">
    <source>
        <dbReference type="EMBL" id="SKB71748.1"/>
    </source>
</evidence>
<dbReference type="Proteomes" id="UP000190897">
    <property type="component" value="Unassembled WGS sequence"/>
</dbReference>
<organism evidence="2 3">
    <name type="scientific">Dyadobacter psychrophilus</name>
    <dbReference type="NCBI Taxonomy" id="651661"/>
    <lineage>
        <taxon>Bacteria</taxon>
        <taxon>Pseudomonadati</taxon>
        <taxon>Bacteroidota</taxon>
        <taxon>Cytophagia</taxon>
        <taxon>Cytophagales</taxon>
        <taxon>Spirosomataceae</taxon>
        <taxon>Dyadobacter</taxon>
    </lineage>
</organism>
<protein>
    <recommendedName>
        <fullName evidence="1">DUF5615 domain-containing protein</fullName>
    </recommendedName>
</protein>
<dbReference type="Pfam" id="PF18480">
    <property type="entry name" value="DUF5615"/>
    <property type="match status" value="1"/>
</dbReference>
<dbReference type="InterPro" id="IPR041049">
    <property type="entry name" value="DUF5615"/>
</dbReference>